<evidence type="ECO:0000313" key="3">
    <source>
        <dbReference type="Proteomes" id="UP000053257"/>
    </source>
</evidence>
<dbReference type="OrthoDB" id="3211926at2759"/>
<feature type="region of interest" description="Disordered" evidence="1">
    <location>
        <begin position="175"/>
        <end position="206"/>
    </location>
</feature>
<protein>
    <submittedName>
        <fullName evidence="2">Uncharacterized protein</fullName>
    </submittedName>
</protein>
<proteinExistence type="predicted"/>
<dbReference type="EMBL" id="KN840452">
    <property type="protein sequence ID" value="KIP10665.1"/>
    <property type="molecule type" value="Genomic_DNA"/>
</dbReference>
<dbReference type="Proteomes" id="UP000053257">
    <property type="component" value="Unassembled WGS sequence"/>
</dbReference>
<organism evidence="2 3">
    <name type="scientific">Phlebiopsis gigantea (strain 11061_1 CR5-6)</name>
    <name type="common">White-rot fungus</name>
    <name type="synonym">Peniophora gigantea</name>
    <dbReference type="NCBI Taxonomy" id="745531"/>
    <lineage>
        <taxon>Eukaryota</taxon>
        <taxon>Fungi</taxon>
        <taxon>Dikarya</taxon>
        <taxon>Basidiomycota</taxon>
        <taxon>Agaricomycotina</taxon>
        <taxon>Agaricomycetes</taxon>
        <taxon>Polyporales</taxon>
        <taxon>Phanerochaetaceae</taxon>
        <taxon>Phlebiopsis</taxon>
    </lineage>
</organism>
<gene>
    <name evidence="2" type="ORF">PHLGIDRAFT_125368</name>
</gene>
<evidence type="ECO:0000256" key="1">
    <source>
        <dbReference type="SAM" id="MobiDB-lite"/>
    </source>
</evidence>
<dbReference type="HOGENOM" id="CLU_924732_0_0_1"/>
<sequence>MQRPGPLRDIPLDRVDRANNVSHPPFKQRPNKRPLSPNASPPCSPAKRQVVLDETGYPTTNSPAPIVWSSKSGVAPPACLEAVLPSMVMTPRKLDFGSAKSEKNTHAILASGAFHGRESGGTAALLLSPDAMEVDDYFSPQLAHVWRDGNSTPVAVLTRDSIHYPGFDVHVDSREALTSSNPPSTKLMIPGGASKRTKDADKENLPPRTKLGRAMKGSVEAVGLENVPVKVTCFANAYSQALPHSTTAAGLDFTLKSKLDMHNLADRGQGLPWLKAGQALIDDDAVDVSSMSLEDEMIGRG</sequence>
<reference evidence="2 3" key="1">
    <citation type="journal article" date="2014" name="PLoS Genet.">
        <title>Analysis of the Phlebiopsis gigantea genome, transcriptome and secretome provides insight into its pioneer colonization strategies of wood.</title>
        <authorList>
            <person name="Hori C."/>
            <person name="Ishida T."/>
            <person name="Igarashi K."/>
            <person name="Samejima M."/>
            <person name="Suzuki H."/>
            <person name="Master E."/>
            <person name="Ferreira P."/>
            <person name="Ruiz-Duenas F.J."/>
            <person name="Held B."/>
            <person name="Canessa P."/>
            <person name="Larrondo L.F."/>
            <person name="Schmoll M."/>
            <person name="Druzhinina I.S."/>
            <person name="Kubicek C.P."/>
            <person name="Gaskell J.A."/>
            <person name="Kersten P."/>
            <person name="St John F."/>
            <person name="Glasner J."/>
            <person name="Sabat G."/>
            <person name="Splinter BonDurant S."/>
            <person name="Syed K."/>
            <person name="Yadav J."/>
            <person name="Mgbeahuruike A.C."/>
            <person name="Kovalchuk A."/>
            <person name="Asiegbu F.O."/>
            <person name="Lackner G."/>
            <person name="Hoffmeister D."/>
            <person name="Rencoret J."/>
            <person name="Gutierrez A."/>
            <person name="Sun H."/>
            <person name="Lindquist E."/>
            <person name="Barry K."/>
            <person name="Riley R."/>
            <person name="Grigoriev I.V."/>
            <person name="Henrissat B."/>
            <person name="Kues U."/>
            <person name="Berka R.M."/>
            <person name="Martinez A.T."/>
            <person name="Covert S.F."/>
            <person name="Blanchette R.A."/>
            <person name="Cullen D."/>
        </authorList>
    </citation>
    <scope>NUCLEOTIDE SEQUENCE [LARGE SCALE GENOMIC DNA]</scope>
    <source>
        <strain evidence="2 3">11061_1 CR5-6</strain>
    </source>
</reference>
<name>A0A0C3SEN6_PHLG1</name>
<accession>A0A0C3SEN6</accession>
<evidence type="ECO:0000313" key="2">
    <source>
        <dbReference type="EMBL" id="KIP10665.1"/>
    </source>
</evidence>
<feature type="region of interest" description="Disordered" evidence="1">
    <location>
        <begin position="1"/>
        <end position="46"/>
    </location>
</feature>
<feature type="compositionally biased region" description="Basic and acidic residues" evidence="1">
    <location>
        <begin position="196"/>
        <end position="205"/>
    </location>
</feature>
<keyword evidence="3" id="KW-1185">Reference proteome</keyword>
<dbReference type="AlphaFoldDB" id="A0A0C3SEN6"/>